<reference evidence="2" key="2">
    <citation type="submission" date="2014-03" db="EMBL/GenBank/DDBJ databases">
        <authorList>
            <person name="Genoscope - CEA"/>
        </authorList>
    </citation>
    <scope>NUCLEOTIDE SEQUENCE</scope>
</reference>
<proteinExistence type="predicted"/>
<organism evidence="2 3">
    <name type="scientific">Oncorhynchus mykiss</name>
    <name type="common">Rainbow trout</name>
    <name type="synonym">Salmo gairdneri</name>
    <dbReference type="NCBI Taxonomy" id="8022"/>
    <lineage>
        <taxon>Eukaryota</taxon>
        <taxon>Metazoa</taxon>
        <taxon>Chordata</taxon>
        <taxon>Craniata</taxon>
        <taxon>Vertebrata</taxon>
        <taxon>Euteleostomi</taxon>
        <taxon>Actinopterygii</taxon>
        <taxon>Neopterygii</taxon>
        <taxon>Teleostei</taxon>
        <taxon>Protacanthopterygii</taxon>
        <taxon>Salmoniformes</taxon>
        <taxon>Salmonidae</taxon>
        <taxon>Salmoninae</taxon>
        <taxon>Oncorhynchus</taxon>
    </lineage>
</organism>
<dbReference type="PaxDb" id="8022-A0A060W1X1"/>
<reference evidence="2" key="1">
    <citation type="journal article" date="2014" name="Nat. Commun.">
        <title>The rainbow trout genome provides novel insights into evolution after whole-genome duplication in vertebrates.</title>
        <authorList>
            <person name="Berthelot C."/>
            <person name="Brunet F."/>
            <person name="Chalopin D."/>
            <person name="Juanchich A."/>
            <person name="Bernard M."/>
            <person name="Noel B."/>
            <person name="Bento P."/>
            <person name="Da Silva C."/>
            <person name="Labadie K."/>
            <person name="Alberti A."/>
            <person name="Aury J.M."/>
            <person name="Louis A."/>
            <person name="Dehais P."/>
            <person name="Bardou P."/>
            <person name="Montfort J."/>
            <person name="Klopp C."/>
            <person name="Cabau C."/>
            <person name="Gaspin C."/>
            <person name="Thorgaard G.H."/>
            <person name="Boussaha M."/>
            <person name="Quillet E."/>
            <person name="Guyomard R."/>
            <person name="Galiana D."/>
            <person name="Bobe J."/>
            <person name="Volff J.N."/>
            <person name="Genet C."/>
            <person name="Wincker P."/>
            <person name="Jaillon O."/>
            <person name="Roest Crollius H."/>
            <person name="Guiguen Y."/>
        </authorList>
    </citation>
    <scope>NUCLEOTIDE SEQUENCE [LARGE SCALE GENOMIC DNA]</scope>
</reference>
<evidence type="ECO:0000256" key="1">
    <source>
        <dbReference type="SAM" id="MobiDB-lite"/>
    </source>
</evidence>
<evidence type="ECO:0000313" key="3">
    <source>
        <dbReference type="Proteomes" id="UP000193380"/>
    </source>
</evidence>
<accession>A0A060W1X1</accession>
<protein>
    <submittedName>
        <fullName evidence="2">Uncharacterized protein</fullName>
    </submittedName>
</protein>
<dbReference type="EMBL" id="FR904369">
    <property type="protein sequence ID" value="CDQ61122.1"/>
    <property type="molecule type" value="Genomic_DNA"/>
</dbReference>
<dbReference type="AlphaFoldDB" id="A0A060W1X1"/>
<sequence length="52" mass="5679">MDFNLLTDSEARSPALSLSDSGTPQHDQGCKGQDNSGQFPRLPCKCFVHRSV</sequence>
<gene>
    <name evidence="2" type="ORF">GSONMT00064538001</name>
</gene>
<feature type="region of interest" description="Disordered" evidence="1">
    <location>
        <begin position="1"/>
        <end position="40"/>
    </location>
</feature>
<dbReference type="STRING" id="8022.A0A060W1X1"/>
<evidence type="ECO:0000313" key="2">
    <source>
        <dbReference type="EMBL" id="CDQ61122.1"/>
    </source>
</evidence>
<feature type="compositionally biased region" description="Polar residues" evidence="1">
    <location>
        <begin position="16"/>
        <end position="26"/>
    </location>
</feature>
<dbReference type="Proteomes" id="UP000193380">
    <property type="component" value="Unassembled WGS sequence"/>
</dbReference>
<name>A0A060W1X1_ONCMY</name>